<dbReference type="Pfam" id="PF00651">
    <property type="entry name" value="BTB"/>
    <property type="match status" value="1"/>
</dbReference>
<dbReference type="InterPro" id="IPR000210">
    <property type="entry name" value="BTB/POZ_dom"/>
</dbReference>
<dbReference type="FunFam" id="2.60.40.10:FF:000142">
    <property type="entry name" value="V-set domain-containing T-cell activation inhibitor 1"/>
    <property type="match status" value="1"/>
</dbReference>
<dbReference type="SMART" id="SM00408">
    <property type="entry name" value="IGc2"/>
    <property type="match status" value="2"/>
</dbReference>
<dbReference type="InterPro" id="IPR003598">
    <property type="entry name" value="Ig_sub2"/>
</dbReference>
<keyword evidence="8" id="KW-0393">Immunoglobulin domain</keyword>
<organism evidence="12 13">
    <name type="scientific">Bagarius yarrelli</name>
    <name type="common">Goonch</name>
    <name type="synonym">Bagrus yarrelli</name>
    <dbReference type="NCBI Taxonomy" id="175774"/>
    <lineage>
        <taxon>Eukaryota</taxon>
        <taxon>Metazoa</taxon>
        <taxon>Chordata</taxon>
        <taxon>Craniata</taxon>
        <taxon>Vertebrata</taxon>
        <taxon>Euteleostomi</taxon>
        <taxon>Actinopterygii</taxon>
        <taxon>Neopterygii</taxon>
        <taxon>Teleostei</taxon>
        <taxon>Ostariophysi</taxon>
        <taxon>Siluriformes</taxon>
        <taxon>Sisoridae</taxon>
        <taxon>Sisorinae</taxon>
        <taxon>Bagarius</taxon>
    </lineage>
</organism>
<evidence type="ECO:0000256" key="9">
    <source>
        <dbReference type="SAM" id="Phobius"/>
    </source>
</evidence>
<dbReference type="InterPro" id="IPR007110">
    <property type="entry name" value="Ig-like_dom"/>
</dbReference>
<gene>
    <name evidence="12" type="ORF">Baya_16445</name>
</gene>
<dbReference type="AlphaFoldDB" id="A0A556VVL8"/>
<dbReference type="Gene3D" id="2.60.40.10">
    <property type="entry name" value="Immunoglobulins"/>
    <property type="match status" value="2"/>
</dbReference>
<keyword evidence="5 9" id="KW-0472">Membrane</keyword>
<dbReference type="Pfam" id="PF07686">
    <property type="entry name" value="V-set"/>
    <property type="match status" value="2"/>
</dbReference>
<feature type="domain" description="BTB" evidence="10">
    <location>
        <begin position="427"/>
        <end position="493"/>
    </location>
</feature>
<dbReference type="Gene3D" id="2.120.10.80">
    <property type="entry name" value="Kelch-type beta propeller"/>
    <property type="match status" value="2"/>
</dbReference>
<keyword evidence="9" id="KW-0812">Transmembrane</keyword>
<feature type="transmembrane region" description="Helical" evidence="9">
    <location>
        <begin position="266"/>
        <end position="288"/>
    </location>
</feature>
<dbReference type="GO" id="GO:1903037">
    <property type="term" value="P:regulation of leukocyte cell-cell adhesion"/>
    <property type="evidence" value="ECO:0007669"/>
    <property type="project" value="UniProtKB-ARBA"/>
</dbReference>
<dbReference type="PANTHER" id="PTHR24412">
    <property type="entry name" value="KELCH PROTEIN"/>
    <property type="match status" value="1"/>
</dbReference>
<dbReference type="SMART" id="SM00406">
    <property type="entry name" value="IGv"/>
    <property type="match status" value="2"/>
</dbReference>
<feature type="transmembrane region" description="Helical" evidence="9">
    <location>
        <begin position="335"/>
        <end position="358"/>
    </location>
</feature>
<dbReference type="Gene3D" id="1.25.40.420">
    <property type="match status" value="1"/>
</dbReference>
<sequence length="979" mass="110839">MYIVEDVIKWTSMNPGSQEATHYHSAAEGLRVHGPPGPLVVQLGDSVMLPCFVDPPAPPEELEVEWKRNDTGTLVHLWQDGKSRPESQNPLYRERAHFFTEEIAHGNFSLFIKNVSRTDVGVYKCVVYTHLEKAETLIEIETEHLIVSGGHVISAYAGEDITLNCFVESHVPPANIEEISWKKPDEKRLVLLYQDGEIMTESTAERYVGRVEFFSAEERSKGNFSLRLKNAQIEDIGVYMCLAFSGELSANTTVEVQQLGFSMMHIGIFLLSILGFVIGSLILGSLSYTTYRNNAVSHLFVFMLGSVVVVFVNTAALLVELILKSRNGQRTVDLRLILLPTESVFAVCCLALQISAFWKEEGRRNSPLVRHLPGCKMEHVEDMEYVWEMDAEEDHEVFLLCPSLERKTGEDTLRIVLNEMRSSATLCDAVLSVEDEKLSVHKNVFSAISPYYRALFTRWSSLDQTEYTVNGISSKSMELLIHYMYTQDIQVNITEAKALLVTADYLLIQDLSYDCQDFLKSHINRENCLEIWKFADIHSFHKLRDEAHMYVLHHFEACVQSPCNRFFELTAEELCDILEKDELNITHEKTAFKAVIKWIKHEPSVRTQHITALLLKQVRLALLTPEYLIENLKANLPVSSVWECQPIIASTLKAMYNATLAGPQTRLLNPLTRPRLPYSILFAIGGFADASPTNIIETYDSRLDNWIFTSTREPRARAYHGTAVLDGCVYVVGGFDTMEYYNTMCRFNPLTGKWIELSPMHSRRCYISVAVLNGYIYAMGGFNGIERLNTAECYDPSTNQWSLIPPMHDQRSDASAAILDHKIYICGGFNGNECLFTAETFDPLYEHWTLIEPMHMRRSGVGVATLNNQVFAIGGFDGGSRLQSVEAYNPNADSWRLLTPMFNPRSNFGIAVMGGFLYVIGGYGGEGTTSNCERYDERTNEWFDIQNMNVSRSAVSCCVVSGLQNIRDYTIAREEEEED</sequence>
<dbReference type="SUPFAM" id="SSF117281">
    <property type="entry name" value="Kelch motif"/>
    <property type="match status" value="1"/>
</dbReference>
<evidence type="ECO:0000256" key="6">
    <source>
        <dbReference type="ARBA" id="ARBA00023157"/>
    </source>
</evidence>
<feature type="domain" description="Ig-like" evidence="11">
    <location>
        <begin position="15"/>
        <end position="141"/>
    </location>
</feature>
<feature type="transmembrane region" description="Helical" evidence="9">
    <location>
        <begin position="300"/>
        <end position="323"/>
    </location>
</feature>
<dbReference type="PROSITE" id="PS50835">
    <property type="entry name" value="IG_LIKE"/>
    <property type="match status" value="2"/>
</dbReference>
<dbReference type="InterPro" id="IPR015915">
    <property type="entry name" value="Kelch-typ_b-propeller"/>
</dbReference>
<feature type="domain" description="Ig-like" evidence="11">
    <location>
        <begin position="158"/>
        <end position="257"/>
    </location>
</feature>
<dbReference type="InterPro" id="IPR006652">
    <property type="entry name" value="Kelch_1"/>
</dbReference>
<evidence type="ECO:0000313" key="12">
    <source>
        <dbReference type="EMBL" id="TTW40633.1"/>
    </source>
</evidence>
<evidence type="ECO:0000313" key="13">
    <source>
        <dbReference type="Proteomes" id="UP000319801"/>
    </source>
</evidence>
<dbReference type="PROSITE" id="PS50097">
    <property type="entry name" value="BTB"/>
    <property type="match status" value="1"/>
</dbReference>
<protein>
    <submittedName>
        <fullName evidence="12">Kelch-like protein 10</fullName>
    </submittedName>
</protein>
<keyword evidence="4" id="KW-0677">Repeat</keyword>
<dbReference type="InterPro" id="IPR011705">
    <property type="entry name" value="BACK"/>
</dbReference>
<evidence type="ECO:0000256" key="2">
    <source>
        <dbReference type="ARBA" id="ARBA00022441"/>
    </source>
</evidence>
<dbReference type="SMART" id="SM00409">
    <property type="entry name" value="IG"/>
    <property type="match status" value="2"/>
</dbReference>
<keyword evidence="9" id="KW-1133">Transmembrane helix</keyword>
<dbReference type="EMBL" id="VCAZ01000302">
    <property type="protein sequence ID" value="TTW40633.1"/>
    <property type="molecule type" value="Genomic_DNA"/>
</dbReference>
<dbReference type="InterPro" id="IPR003599">
    <property type="entry name" value="Ig_sub"/>
</dbReference>
<evidence type="ECO:0000259" key="11">
    <source>
        <dbReference type="PROSITE" id="PS50835"/>
    </source>
</evidence>
<dbReference type="InterPro" id="IPR013783">
    <property type="entry name" value="Ig-like_fold"/>
</dbReference>
<dbReference type="InterPro" id="IPR011333">
    <property type="entry name" value="SKP1/BTB/POZ_sf"/>
</dbReference>
<dbReference type="SUPFAM" id="SSF54695">
    <property type="entry name" value="POZ domain"/>
    <property type="match status" value="1"/>
</dbReference>
<dbReference type="GO" id="GO:0050863">
    <property type="term" value="P:regulation of T cell activation"/>
    <property type="evidence" value="ECO:0007669"/>
    <property type="project" value="UniProtKB-ARBA"/>
</dbReference>
<comment type="subcellular location">
    <subcellularLocation>
        <location evidence="1">Membrane</location>
    </subcellularLocation>
</comment>
<reference evidence="12 13" key="1">
    <citation type="journal article" date="2019" name="Genome Biol. Evol.">
        <title>Whole-Genome Sequencing of the Giant Devil Catfish, Bagarius yarrelli.</title>
        <authorList>
            <person name="Jiang W."/>
            <person name="Lv Y."/>
            <person name="Cheng L."/>
            <person name="Yang K."/>
            <person name="Chao B."/>
            <person name="Wang X."/>
            <person name="Li Y."/>
            <person name="Pan X."/>
            <person name="You X."/>
            <person name="Zhang Y."/>
            <person name="Yang J."/>
            <person name="Li J."/>
            <person name="Zhang X."/>
            <person name="Liu S."/>
            <person name="Sun C."/>
            <person name="Yang J."/>
            <person name="Shi Q."/>
        </authorList>
    </citation>
    <scope>NUCLEOTIDE SEQUENCE [LARGE SCALE GENOMIC DNA]</scope>
    <source>
        <strain evidence="12">JWS20170419001</strain>
        <tissue evidence="12">Muscle</tissue>
    </source>
</reference>
<dbReference type="PANTHER" id="PTHR24412:SF172">
    <property type="entry name" value="KELCH-LIKE PROTEIN 10"/>
    <property type="match status" value="1"/>
</dbReference>
<dbReference type="SMART" id="SM00875">
    <property type="entry name" value="BACK"/>
    <property type="match status" value="1"/>
</dbReference>
<dbReference type="Pfam" id="PF01344">
    <property type="entry name" value="Kelch_1"/>
    <property type="match status" value="2"/>
</dbReference>
<dbReference type="SUPFAM" id="SSF48726">
    <property type="entry name" value="Immunoglobulin"/>
    <property type="match status" value="2"/>
</dbReference>
<dbReference type="Gene3D" id="3.30.710.10">
    <property type="entry name" value="Potassium Channel Kv1.1, Chain A"/>
    <property type="match status" value="1"/>
</dbReference>
<evidence type="ECO:0000256" key="8">
    <source>
        <dbReference type="ARBA" id="ARBA00023319"/>
    </source>
</evidence>
<evidence type="ECO:0000256" key="3">
    <source>
        <dbReference type="ARBA" id="ARBA00022729"/>
    </source>
</evidence>
<name>A0A556VVL8_BAGYA</name>
<evidence type="ECO:0000256" key="7">
    <source>
        <dbReference type="ARBA" id="ARBA00023180"/>
    </source>
</evidence>
<proteinExistence type="predicted"/>
<evidence type="ECO:0000256" key="5">
    <source>
        <dbReference type="ARBA" id="ARBA00023136"/>
    </source>
</evidence>
<keyword evidence="7" id="KW-0325">Glycoprotein</keyword>
<accession>A0A556VVL8</accession>
<dbReference type="InterPro" id="IPR036179">
    <property type="entry name" value="Ig-like_dom_sf"/>
</dbReference>
<keyword evidence="13" id="KW-1185">Reference proteome</keyword>
<evidence type="ECO:0000256" key="4">
    <source>
        <dbReference type="ARBA" id="ARBA00022737"/>
    </source>
</evidence>
<dbReference type="GO" id="GO:0016020">
    <property type="term" value="C:membrane"/>
    <property type="evidence" value="ECO:0007669"/>
    <property type="project" value="UniProtKB-SubCell"/>
</dbReference>
<dbReference type="Pfam" id="PF24681">
    <property type="entry name" value="Kelch_KLHDC2_KLHL20_DRC7"/>
    <property type="match status" value="1"/>
</dbReference>
<dbReference type="Pfam" id="PF07707">
    <property type="entry name" value="BACK"/>
    <property type="match status" value="1"/>
</dbReference>
<dbReference type="SMART" id="SM00225">
    <property type="entry name" value="BTB"/>
    <property type="match status" value="1"/>
</dbReference>
<dbReference type="Proteomes" id="UP000319801">
    <property type="component" value="Unassembled WGS sequence"/>
</dbReference>
<keyword evidence="2" id="KW-0880">Kelch repeat</keyword>
<comment type="caution">
    <text evidence="12">The sequence shown here is derived from an EMBL/GenBank/DDBJ whole genome shotgun (WGS) entry which is preliminary data.</text>
</comment>
<keyword evidence="3" id="KW-0732">Signal</keyword>
<dbReference type="OrthoDB" id="191037at2759"/>
<dbReference type="InterPro" id="IPR013106">
    <property type="entry name" value="Ig_V-set"/>
</dbReference>
<dbReference type="FunFam" id="1.25.40.420:FF:000001">
    <property type="entry name" value="Kelch-like family member 12"/>
    <property type="match status" value="1"/>
</dbReference>
<keyword evidence="6" id="KW-1015">Disulfide bond</keyword>
<evidence type="ECO:0000256" key="1">
    <source>
        <dbReference type="ARBA" id="ARBA00004370"/>
    </source>
</evidence>
<evidence type="ECO:0000259" key="10">
    <source>
        <dbReference type="PROSITE" id="PS50097"/>
    </source>
</evidence>
<dbReference type="SMART" id="SM00612">
    <property type="entry name" value="Kelch"/>
    <property type="match status" value="6"/>
</dbReference>